<dbReference type="PANTHER" id="PTHR36205:SF3">
    <property type="entry name" value="MAJOR FACILITATOR SUPERFAMILY TRANSPORTER"/>
    <property type="match status" value="1"/>
</dbReference>
<sequence length="637" mass="73581">MLGGGGYHQVKKHMAGSERQREPWPFFWQHYNRLDGYYNGMRTLVPYSEYQPENQWNQSYPPPRLSAEEMTALPKEPPMDPVKYDPYEDLLDGRSAIKQCYLDEAETMPAPDIYAYPGLPQNMSLPFYGSYSELGLQEDVCFERFGRLAPYGYGLDERRGGLGAGNQSENAGADKVFAMLGNLNYSSMDWGGAQRRCREKNEHRFSEQHKGGKRPVQRQAYVLRTWTGYNYGEHEILSMRAMINELALKSGGEYDVHLLLHVKNNSLPIWASDDLYRETLEANVPREFWNITTLWSEKQMEMYYPDPFPDNFANMAGSNLHGVYRSAHFALQWFSQQHLEYDYFWNWEMDIRYTGHYYDLNNRVGKWARAQPRKGLWERSRRFYIPARHGNYANFTNTVAAETLAADYAANDIQQSGPLPVWGPVQDFPNRGMLSPPANIIPPTTYAADTYTWGVDEPADLITFNPLFDPSHTNWVFSWDITGYDRSLPPPPRRAAIITCARLSRRLLDTMHAETWQMRHTMFPEMWPPSVALHHGLKAVYAPHPVYFDRDWDPAYMDQVLNYPETVWASPFGWGENNLLGSSFYYNSGFSGALWRRWLGQREGAEGGKSWEESGSGRLCLRAGLFHPVKHEVGPED</sequence>
<accession>A0A4U0TT62</accession>
<dbReference type="EMBL" id="NAJL01000035">
    <property type="protein sequence ID" value="TKA25443.1"/>
    <property type="molecule type" value="Genomic_DNA"/>
</dbReference>
<organism evidence="1 2">
    <name type="scientific">Salinomyces thailandicus</name>
    <dbReference type="NCBI Taxonomy" id="706561"/>
    <lineage>
        <taxon>Eukaryota</taxon>
        <taxon>Fungi</taxon>
        <taxon>Dikarya</taxon>
        <taxon>Ascomycota</taxon>
        <taxon>Pezizomycotina</taxon>
        <taxon>Dothideomycetes</taxon>
        <taxon>Dothideomycetidae</taxon>
        <taxon>Mycosphaerellales</taxon>
        <taxon>Teratosphaeriaceae</taxon>
        <taxon>Salinomyces</taxon>
    </lineage>
</organism>
<name>A0A4U0TT62_9PEZI</name>
<dbReference type="AlphaFoldDB" id="A0A4U0TT62"/>
<dbReference type="InterPro" id="IPR021822">
    <property type="entry name" value="DUF3405"/>
</dbReference>
<protein>
    <submittedName>
        <fullName evidence="1">Uncharacterized protein</fullName>
    </submittedName>
</protein>
<evidence type="ECO:0000313" key="1">
    <source>
        <dbReference type="EMBL" id="TKA25443.1"/>
    </source>
</evidence>
<dbReference type="OrthoDB" id="3353407at2759"/>
<gene>
    <name evidence="1" type="ORF">B0A50_06310</name>
</gene>
<dbReference type="PANTHER" id="PTHR36205">
    <property type="entry name" value="CHROMOSOME 19, WHOLE GENOME SHOTGUN SEQUENCE"/>
    <property type="match status" value="1"/>
</dbReference>
<comment type="caution">
    <text evidence="1">The sequence shown here is derived from an EMBL/GenBank/DDBJ whole genome shotgun (WGS) entry which is preliminary data.</text>
</comment>
<dbReference type="Pfam" id="PF11885">
    <property type="entry name" value="DUF3405"/>
    <property type="match status" value="1"/>
</dbReference>
<keyword evidence="2" id="KW-1185">Reference proteome</keyword>
<evidence type="ECO:0000313" key="2">
    <source>
        <dbReference type="Proteomes" id="UP000308549"/>
    </source>
</evidence>
<proteinExistence type="predicted"/>
<dbReference type="Proteomes" id="UP000308549">
    <property type="component" value="Unassembled WGS sequence"/>
</dbReference>
<reference evidence="1 2" key="1">
    <citation type="submission" date="2017-03" db="EMBL/GenBank/DDBJ databases">
        <title>Genomes of endolithic fungi from Antarctica.</title>
        <authorList>
            <person name="Coleine C."/>
            <person name="Masonjones S."/>
            <person name="Stajich J.E."/>
        </authorList>
    </citation>
    <scope>NUCLEOTIDE SEQUENCE [LARGE SCALE GENOMIC DNA]</scope>
    <source>
        <strain evidence="1 2">CCFEE 6315</strain>
    </source>
</reference>